<reference evidence="2" key="1">
    <citation type="journal article" date="2023" name="Nat. Commun.">
        <title>Diploid and tetraploid genomes of Acorus and the evolution of monocots.</title>
        <authorList>
            <person name="Ma L."/>
            <person name="Liu K.W."/>
            <person name="Li Z."/>
            <person name="Hsiao Y.Y."/>
            <person name="Qi Y."/>
            <person name="Fu T."/>
            <person name="Tang G.D."/>
            <person name="Zhang D."/>
            <person name="Sun W.H."/>
            <person name="Liu D.K."/>
            <person name="Li Y."/>
            <person name="Chen G.Z."/>
            <person name="Liu X.D."/>
            <person name="Liao X.Y."/>
            <person name="Jiang Y.T."/>
            <person name="Yu X."/>
            <person name="Hao Y."/>
            <person name="Huang J."/>
            <person name="Zhao X.W."/>
            <person name="Ke S."/>
            <person name="Chen Y.Y."/>
            <person name="Wu W.L."/>
            <person name="Hsu J.L."/>
            <person name="Lin Y.F."/>
            <person name="Huang M.D."/>
            <person name="Li C.Y."/>
            <person name="Huang L."/>
            <person name="Wang Z.W."/>
            <person name="Zhao X."/>
            <person name="Zhong W.Y."/>
            <person name="Peng D.H."/>
            <person name="Ahmad S."/>
            <person name="Lan S."/>
            <person name="Zhang J.S."/>
            <person name="Tsai W.C."/>
            <person name="Van de Peer Y."/>
            <person name="Liu Z.J."/>
        </authorList>
    </citation>
    <scope>NUCLEOTIDE SEQUENCE</scope>
    <source>
        <strain evidence="2">CP</strain>
    </source>
</reference>
<dbReference type="PROSITE" id="PS50181">
    <property type="entry name" value="FBOX"/>
    <property type="match status" value="1"/>
</dbReference>
<sequence length="354" mass="39425">MDPKIWGNLPEELQERILSRLPLKTILSFRSTCRRFNNLLSSPSFLSLLPPQLNPPHLLLLSHPNFPSHLLHSYDSSSHHWRSLSFSASHLTTSSLGLLCFQPSPTTLTVLNFLTRSSKSIDSPNCSSSLTLIPSPSRYKILSTSADGAASLYDSRSANWTTFAAYSGRARISTAHSGAFFRGAVYFVTTPEPFGVVGFDVDRGRWVAATAAGMPEEEGLVFVRLVGDGVGRRLMMVGGVGRDGISRSVRVWEMEEGSWREIGRLPEMMVRKFGSVCYHNYGHVYGFWHEGGVCVGCYTWPEVLMFRPVLPDKWSGTCPTQPLDRLDQLCIAEVVLRVSESIFIILMAFLNVIF</sequence>
<evidence type="ECO:0000259" key="1">
    <source>
        <dbReference type="PROSITE" id="PS50181"/>
    </source>
</evidence>
<comment type="caution">
    <text evidence="2">The sequence shown here is derived from an EMBL/GenBank/DDBJ whole genome shotgun (WGS) entry which is preliminary data.</text>
</comment>
<dbReference type="Pfam" id="PF03478">
    <property type="entry name" value="Beta-prop_KIB1-4"/>
    <property type="match status" value="1"/>
</dbReference>
<dbReference type="Pfam" id="PF00646">
    <property type="entry name" value="F-box"/>
    <property type="match status" value="1"/>
</dbReference>
<dbReference type="InterPro" id="IPR011043">
    <property type="entry name" value="Gal_Oxase/kelch_b-propeller"/>
</dbReference>
<dbReference type="SUPFAM" id="SSF81383">
    <property type="entry name" value="F-box domain"/>
    <property type="match status" value="1"/>
</dbReference>
<feature type="domain" description="F-box" evidence="1">
    <location>
        <begin position="3"/>
        <end position="49"/>
    </location>
</feature>
<keyword evidence="3" id="KW-1185">Reference proteome</keyword>
<accession>A0AAV9ESF1</accession>
<reference evidence="2" key="2">
    <citation type="submission" date="2023-06" db="EMBL/GenBank/DDBJ databases">
        <authorList>
            <person name="Ma L."/>
            <person name="Liu K.-W."/>
            <person name="Li Z."/>
            <person name="Hsiao Y.-Y."/>
            <person name="Qi Y."/>
            <person name="Fu T."/>
            <person name="Tang G."/>
            <person name="Zhang D."/>
            <person name="Sun W.-H."/>
            <person name="Liu D.-K."/>
            <person name="Li Y."/>
            <person name="Chen G.-Z."/>
            <person name="Liu X.-D."/>
            <person name="Liao X.-Y."/>
            <person name="Jiang Y.-T."/>
            <person name="Yu X."/>
            <person name="Hao Y."/>
            <person name="Huang J."/>
            <person name="Zhao X.-W."/>
            <person name="Ke S."/>
            <person name="Chen Y.-Y."/>
            <person name="Wu W.-L."/>
            <person name="Hsu J.-L."/>
            <person name="Lin Y.-F."/>
            <person name="Huang M.-D."/>
            <person name="Li C.-Y."/>
            <person name="Huang L."/>
            <person name="Wang Z.-W."/>
            <person name="Zhao X."/>
            <person name="Zhong W.-Y."/>
            <person name="Peng D.-H."/>
            <person name="Ahmad S."/>
            <person name="Lan S."/>
            <person name="Zhang J.-S."/>
            <person name="Tsai W.-C."/>
            <person name="Van De Peer Y."/>
            <person name="Liu Z.-J."/>
        </authorList>
    </citation>
    <scope>NUCLEOTIDE SEQUENCE</scope>
    <source>
        <strain evidence="2">CP</strain>
        <tissue evidence="2">Leaves</tissue>
    </source>
</reference>
<dbReference type="Gene3D" id="1.20.1280.50">
    <property type="match status" value="1"/>
</dbReference>
<dbReference type="InterPro" id="IPR036047">
    <property type="entry name" value="F-box-like_dom_sf"/>
</dbReference>
<organism evidence="2 3">
    <name type="scientific">Acorus calamus</name>
    <name type="common">Sweet flag</name>
    <dbReference type="NCBI Taxonomy" id="4465"/>
    <lineage>
        <taxon>Eukaryota</taxon>
        <taxon>Viridiplantae</taxon>
        <taxon>Streptophyta</taxon>
        <taxon>Embryophyta</taxon>
        <taxon>Tracheophyta</taxon>
        <taxon>Spermatophyta</taxon>
        <taxon>Magnoliopsida</taxon>
        <taxon>Liliopsida</taxon>
        <taxon>Acoraceae</taxon>
        <taxon>Acorus</taxon>
    </lineage>
</organism>
<dbReference type="InterPro" id="IPR015915">
    <property type="entry name" value="Kelch-typ_b-propeller"/>
</dbReference>
<evidence type="ECO:0000313" key="2">
    <source>
        <dbReference type="EMBL" id="KAK1315750.1"/>
    </source>
</evidence>
<dbReference type="InterPro" id="IPR050796">
    <property type="entry name" value="SCF_F-box_component"/>
</dbReference>
<evidence type="ECO:0000313" key="3">
    <source>
        <dbReference type="Proteomes" id="UP001180020"/>
    </source>
</evidence>
<dbReference type="InterPro" id="IPR001810">
    <property type="entry name" value="F-box_dom"/>
</dbReference>
<dbReference type="AlphaFoldDB" id="A0AAV9ESF1"/>
<proteinExistence type="predicted"/>
<dbReference type="SUPFAM" id="SSF50965">
    <property type="entry name" value="Galactose oxidase, central domain"/>
    <property type="match status" value="1"/>
</dbReference>
<dbReference type="InterPro" id="IPR005174">
    <property type="entry name" value="KIB1-4_b-propeller"/>
</dbReference>
<dbReference type="EMBL" id="JAUJYO010000005">
    <property type="protein sequence ID" value="KAK1315750.1"/>
    <property type="molecule type" value="Genomic_DNA"/>
</dbReference>
<dbReference type="SMART" id="SM00256">
    <property type="entry name" value="FBOX"/>
    <property type="match status" value="1"/>
</dbReference>
<dbReference type="Proteomes" id="UP001180020">
    <property type="component" value="Unassembled WGS sequence"/>
</dbReference>
<name>A0AAV9ESF1_ACOCL</name>
<protein>
    <submittedName>
        <fullName evidence="2">F-box/kelch-repeat protein</fullName>
    </submittedName>
</protein>
<dbReference type="Gene3D" id="2.120.10.80">
    <property type="entry name" value="Kelch-type beta propeller"/>
    <property type="match status" value="1"/>
</dbReference>
<gene>
    <name evidence="2" type="ORF">QJS10_CPA05g01211</name>
</gene>
<dbReference type="PANTHER" id="PTHR31672:SF12">
    <property type="entry name" value="F-BOX DOMAIN-CONTAINING PROTEIN"/>
    <property type="match status" value="1"/>
</dbReference>
<dbReference type="PANTHER" id="PTHR31672">
    <property type="entry name" value="BNACNNG10540D PROTEIN"/>
    <property type="match status" value="1"/>
</dbReference>